<dbReference type="EMBL" id="QZAB01000223">
    <property type="protein sequence ID" value="RQD87852.1"/>
    <property type="molecule type" value="Genomic_DNA"/>
</dbReference>
<comment type="caution">
    <text evidence="1">The sequence shown here is derived from an EMBL/GenBank/DDBJ whole genome shotgun (WGS) entry which is preliminary data.</text>
</comment>
<dbReference type="AlphaFoldDB" id="A0A424Z132"/>
<name>A0A424Z132_9EURY</name>
<dbReference type="SUPFAM" id="SSF56784">
    <property type="entry name" value="HAD-like"/>
    <property type="match status" value="1"/>
</dbReference>
<dbReference type="GO" id="GO:0000287">
    <property type="term" value="F:magnesium ion binding"/>
    <property type="evidence" value="ECO:0007669"/>
    <property type="project" value="TreeGrafter"/>
</dbReference>
<sequence length="134" mass="14874">MHLSLLDSGDRKTEIALRRDFDVDYAKKILSSTNYDVEIVDTNYAIHIKNKNINKGTGLLNLSKELNLNLKDFIAIGDSENDREMLQSAGFSIALANADKLTKEKADIVTTSSYGDGAIEAIQYLLDKSMIDKS</sequence>
<dbReference type="GO" id="GO:0005829">
    <property type="term" value="C:cytosol"/>
    <property type="evidence" value="ECO:0007669"/>
    <property type="project" value="TreeGrafter"/>
</dbReference>
<dbReference type="PANTHER" id="PTHR10000:SF8">
    <property type="entry name" value="HAD SUPERFAMILY HYDROLASE-LIKE, TYPE 3"/>
    <property type="match status" value="1"/>
</dbReference>
<dbReference type="GO" id="GO:0016791">
    <property type="term" value="F:phosphatase activity"/>
    <property type="evidence" value="ECO:0007669"/>
    <property type="project" value="TreeGrafter"/>
</dbReference>
<keyword evidence="1" id="KW-0378">Hydrolase</keyword>
<dbReference type="Pfam" id="PF08282">
    <property type="entry name" value="Hydrolase_3"/>
    <property type="match status" value="1"/>
</dbReference>
<dbReference type="NCBIfam" id="TIGR01484">
    <property type="entry name" value="HAD-SF-IIB"/>
    <property type="match status" value="1"/>
</dbReference>
<dbReference type="InterPro" id="IPR036412">
    <property type="entry name" value="HAD-like_sf"/>
</dbReference>
<reference evidence="1 2" key="1">
    <citation type="submission" date="2018-08" db="EMBL/GenBank/DDBJ databases">
        <title>The metabolism and importance of syntrophic acetate oxidation coupled to methane or sulfide production in haloalkaline environments.</title>
        <authorList>
            <person name="Timmers P.H.A."/>
            <person name="Vavourakis C.D."/>
            <person name="Sorokin D.Y."/>
            <person name="Sinninghe Damste J.S."/>
            <person name="Muyzer G."/>
            <person name="Stams A.J.M."/>
            <person name="Plugge C.M."/>
        </authorList>
    </citation>
    <scope>NUCLEOTIDE SEQUENCE [LARGE SCALE GENOMIC DNA]</scope>
    <source>
        <strain evidence="1">MSAO_Arc3</strain>
    </source>
</reference>
<evidence type="ECO:0000313" key="1">
    <source>
        <dbReference type="EMBL" id="RQD87852.1"/>
    </source>
</evidence>
<dbReference type="InterPro" id="IPR006379">
    <property type="entry name" value="HAD-SF_hydro_IIB"/>
</dbReference>
<gene>
    <name evidence="1" type="ORF">D5R95_03350</name>
</gene>
<dbReference type="Proteomes" id="UP000284763">
    <property type="component" value="Unassembled WGS sequence"/>
</dbReference>
<dbReference type="PROSITE" id="PS01229">
    <property type="entry name" value="COF_2"/>
    <property type="match status" value="1"/>
</dbReference>
<accession>A0A424Z132</accession>
<evidence type="ECO:0000313" key="2">
    <source>
        <dbReference type="Proteomes" id="UP000284763"/>
    </source>
</evidence>
<dbReference type="Gene3D" id="3.90.1070.10">
    <property type="match status" value="1"/>
</dbReference>
<dbReference type="InterPro" id="IPR023214">
    <property type="entry name" value="HAD_sf"/>
</dbReference>
<protein>
    <submittedName>
        <fullName evidence="1">HAD-IIB family hydrolase</fullName>
    </submittedName>
</protein>
<dbReference type="PANTHER" id="PTHR10000">
    <property type="entry name" value="PHOSPHOSERINE PHOSPHATASE"/>
    <property type="match status" value="1"/>
</dbReference>
<organism evidence="1 2">
    <name type="scientific">Methanosalsum natronophilum</name>
    <dbReference type="NCBI Taxonomy" id="768733"/>
    <lineage>
        <taxon>Archaea</taxon>
        <taxon>Methanobacteriati</taxon>
        <taxon>Methanobacteriota</taxon>
        <taxon>Stenosarchaea group</taxon>
        <taxon>Methanomicrobia</taxon>
        <taxon>Methanosarcinales</taxon>
        <taxon>Methanosarcinaceae</taxon>
        <taxon>Methanosalsum</taxon>
    </lineage>
</organism>
<dbReference type="Gene3D" id="3.40.50.1000">
    <property type="entry name" value="HAD superfamily/HAD-like"/>
    <property type="match status" value="1"/>
</dbReference>
<proteinExistence type="predicted"/>